<dbReference type="eggNOG" id="COG1291">
    <property type="taxonomic scope" value="Bacteria"/>
</dbReference>
<keyword evidence="6" id="KW-0653">Protein transport</keyword>
<dbReference type="Proteomes" id="UP000004728">
    <property type="component" value="Unassembled WGS sequence"/>
</dbReference>
<reference evidence="9 10" key="1">
    <citation type="journal article" date="2012" name="J. Bacteriol.">
        <title>Draft Genome Sequence of Novosphingobium nitrogenifigens Y88T.</title>
        <authorList>
            <person name="Strabala T.J."/>
            <person name="Macdonald L."/>
            <person name="Liu V."/>
            <person name="Smit A.M."/>
        </authorList>
    </citation>
    <scope>NUCLEOTIDE SEQUENCE [LARGE SCALE GENOMIC DNA]</scope>
    <source>
        <strain evidence="9 10">DSM 19370</strain>
    </source>
</reference>
<dbReference type="STRING" id="983920.Y88_1564"/>
<evidence type="ECO:0000313" key="9">
    <source>
        <dbReference type="EMBL" id="EGD59409.1"/>
    </source>
</evidence>
<evidence type="ECO:0000256" key="1">
    <source>
        <dbReference type="ARBA" id="ARBA00004651"/>
    </source>
</evidence>
<evidence type="ECO:0000313" key="10">
    <source>
        <dbReference type="Proteomes" id="UP000004728"/>
    </source>
</evidence>
<dbReference type="PANTHER" id="PTHR30433">
    <property type="entry name" value="CHEMOTAXIS PROTEIN MOTA"/>
    <property type="match status" value="1"/>
</dbReference>
<comment type="subcellular location">
    <subcellularLocation>
        <location evidence="1">Cell membrane</location>
        <topology evidence="1">Multi-pass membrane protein</topology>
    </subcellularLocation>
    <subcellularLocation>
        <location evidence="6">Membrane</location>
        <topology evidence="6">Multi-pass membrane protein</topology>
    </subcellularLocation>
</comment>
<dbReference type="HOGENOM" id="CLU_1309083_0_0_5"/>
<proteinExistence type="inferred from homology"/>
<feature type="domain" description="MotA/TolQ/ExbB proton channel" evidence="8">
    <location>
        <begin position="98"/>
        <end position="192"/>
    </location>
</feature>
<feature type="transmembrane region" description="Helical" evidence="7">
    <location>
        <begin position="150"/>
        <end position="173"/>
    </location>
</feature>
<organism evidence="9 10">
    <name type="scientific">Novosphingobium nitrogenifigens DSM 19370</name>
    <dbReference type="NCBI Taxonomy" id="983920"/>
    <lineage>
        <taxon>Bacteria</taxon>
        <taxon>Pseudomonadati</taxon>
        <taxon>Pseudomonadota</taxon>
        <taxon>Alphaproteobacteria</taxon>
        <taxon>Sphingomonadales</taxon>
        <taxon>Sphingomonadaceae</taxon>
        <taxon>Novosphingobium</taxon>
    </lineage>
</organism>
<evidence type="ECO:0000256" key="6">
    <source>
        <dbReference type="RuleBase" id="RU004057"/>
    </source>
</evidence>
<evidence type="ECO:0000256" key="3">
    <source>
        <dbReference type="ARBA" id="ARBA00022692"/>
    </source>
</evidence>
<dbReference type="InterPro" id="IPR047055">
    <property type="entry name" value="MotA-like"/>
</dbReference>
<keyword evidence="6" id="KW-0813">Transport</keyword>
<evidence type="ECO:0000259" key="8">
    <source>
        <dbReference type="Pfam" id="PF01618"/>
    </source>
</evidence>
<dbReference type="GO" id="GO:0071978">
    <property type="term" value="P:bacterial-type flagellum-dependent swarming motility"/>
    <property type="evidence" value="ECO:0007669"/>
    <property type="project" value="InterPro"/>
</dbReference>
<protein>
    <recommendedName>
        <fullName evidence="8">MotA/TolQ/ExbB proton channel domain-containing protein</fullName>
    </recommendedName>
</protein>
<keyword evidence="10" id="KW-1185">Reference proteome</keyword>
<dbReference type="Pfam" id="PF01618">
    <property type="entry name" value="MotA_ExbB"/>
    <property type="match status" value="1"/>
</dbReference>
<dbReference type="GO" id="GO:0005886">
    <property type="term" value="C:plasma membrane"/>
    <property type="evidence" value="ECO:0007669"/>
    <property type="project" value="UniProtKB-SubCell"/>
</dbReference>
<dbReference type="GO" id="GO:0015031">
    <property type="term" value="P:protein transport"/>
    <property type="evidence" value="ECO:0007669"/>
    <property type="project" value="UniProtKB-KW"/>
</dbReference>
<gene>
    <name evidence="9" type="ORF">Y88_1564</name>
</gene>
<name>F1Z7L8_9SPHN</name>
<feature type="transmembrane region" description="Helical" evidence="7">
    <location>
        <begin position="114"/>
        <end position="138"/>
    </location>
</feature>
<evidence type="ECO:0000256" key="5">
    <source>
        <dbReference type="ARBA" id="ARBA00023136"/>
    </source>
</evidence>
<keyword evidence="4 7" id="KW-1133">Transmembrane helix</keyword>
<sequence length="219" mass="23856">MDFAHLFEPLPAAIVVGGTLVSTALRTGRSDCLHTLQELGGLLRPRLDADRLRGDLAPLAHDVRQDGVYRARAHPTGDREFDEAIDAMIEARTASVLMMRHAVQRKRRLARAQLASATLSLAADLAPVFGLAGTLVSLSQLSGRGIARSMFMGAISMSVMATLYGLLLANILLAPLARAVERRAEREEESRQDVVDWLASQFASVAPRLKRDHRIAELA</sequence>
<dbReference type="RefSeq" id="WP_008067742.1">
    <property type="nucleotide sequence ID" value="NZ_AQWK01000013.1"/>
</dbReference>
<evidence type="ECO:0000256" key="4">
    <source>
        <dbReference type="ARBA" id="ARBA00022989"/>
    </source>
</evidence>
<evidence type="ECO:0000256" key="7">
    <source>
        <dbReference type="SAM" id="Phobius"/>
    </source>
</evidence>
<dbReference type="AlphaFoldDB" id="F1Z7L8"/>
<evidence type="ECO:0000256" key="2">
    <source>
        <dbReference type="ARBA" id="ARBA00022475"/>
    </source>
</evidence>
<comment type="caution">
    <text evidence="9">The sequence shown here is derived from an EMBL/GenBank/DDBJ whole genome shotgun (WGS) entry which is preliminary data.</text>
</comment>
<keyword evidence="2" id="KW-1003">Cell membrane</keyword>
<dbReference type="EMBL" id="AEWJ01000033">
    <property type="protein sequence ID" value="EGD59409.1"/>
    <property type="molecule type" value="Genomic_DNA"/>
</dbReference>
<dbReference type="InParanoid" id="F1Z7L8"/>
<keyword evidence="3 7" id="KW-0812">Transmembrane</keyword>
<comment type="similarity">
    <text evidence="6">Belongs to the exbB/tolQ family.</text>
</comment>
<accession>F1Z7L8</accession>
<dbReference type="GO" id="GO:0006935">
    <property type="term" value="P:chemotaxis"/>
    <property type="evidence" value="ECO:0007669"/>
    <property type="project" value="InterPro"/>
</dbReference>
<dbReference type="OrthoDB" id="9806929at2"/>
<dbReference type="InterPro" id="IPR002898">
    <property type="entry name" value="MotA_ExbB_proton_chnl"/>
</dbReference>
<keyword evidence="5 7" id="KW-0472">Membrane</keyword>